<dbReference type="SUPFAM" id="SSF64307">
    <property type="entry name" value="SirA-like"/>
    <property type="match status" value="1"/>
</dbReference>
<dbReference type="InterPro" id="IPR001455">
    <property type="entry name" value="TusA-like"/>
</dbReference>
<feature type="domain" description="UPF0033" evidence="1">
    <location>
        <begin position="7"/>
        <end position="76"/>
    </location>
</feature>
<dbReference type="PANTHER" id="PTHR33279">
    <property type="entry name" value="SULFUR CARRIER PROTEIN YEDF-RELATED"/>
    <property type="match status" value="1"/>
</dbReference>
<dbReference type="Gene3D" id="3.30.110.40">
    <property type="entry name" value="TusA-like domain"/>
    <property type="match status" value="1"/>
</dbReference>
<dbReference type="AlphaFoldDB" id="A0ABD8AA68"/>
<dbReference type="CDD" id="cd00291">
    <property type="entry name" value="SirA_YedF_YeeD"/>
    <property type="match status" value="1"/>
</dbReference>
<dbReference type="Proteomes" id="UP001626603">
    <property type="component" value="Chromosome"/>
</dbReference>
<keyword evidence="3" id="KW-1185">Reference proteome</keyword>
<gene>
    <name evidence="2" type="ORF">R6Y95_08405</name>
</gene>
<name>A0ABD8AA68_9EURY</name>
<dbReference type="EMBL" id="CP137641">
    <property type="protein sequence ID" value="WOX55481.1"/>
    <property type="molecule type" value="Genomic_DNA"/>
</dbReference>
<dbReference type="PANTHER" id="PTHR33279:SF19">
    <property type="entry name" value="SSL1707 PROTEIN"/>
    <property type="match status" value="1"/>
</dbReference>
<reference evidence="2 3" key="1">
    <citation type="submission" date="2023-10" db="EMBL/GenBank/DDBJ databases">
        <title>The complete genome sequence of Methanoculleus palmolei DSM 4273.</title>
        <authorList>
            <person name="Lai S.-J."/>
            <person name="You Y.-T."/>
            <person name="Chen S.-C."/>
        </authorList>
    </citation>
    <scope>NUCLEOTIDE SEQUENCE [LARGE SCALE GENOMIC DNA]</scope>
    <source>
        <strain evidence="2 3">DSM 4273</strain>
    </source>
</reference>
<dbReference type="Pfam" id="PF01206">
    <property type="entry name" value="TusA"/>
    <property type="match status" value="1"/>
</dbReference>
<organism evidence="2 3">
    <name type="scientific">Methanoculleus palmolei</name>
    <dbReference type="NCBI Taxonomy" id="72612"/>
    <lineage>
        <taxon>Archaea</taxon>
        <taxon>Methanobacteriati</taxon>
        <taxon>Methanobacteriota</taxon>
        <taxon>Stenosarchaea group</taxon>
        <taxon>Methanomicrobia</taxon>
        <taxon>Methanomicrobiales</taxon>
        <taxon>Methanomicrobiaceae</taxon>
        <taxon>Methanoculleus</taxon>
    </lineage>
</organism>
<dbReference type="InterPro" id="IPR036868">
    <property type="entry name" value="TusA-like_sf"/>
</dbReference>
<evidence type="ECO:0000313" key="2">
    <source>
        <dbReference type="EMBL" id="WOX55481.1"/>
    </source>
</evidence>
<evidence type="ECO:0000313" key="3">
    <source>
        <dbReference type="Proteomes" id="UP001626603"/>
    </source>
</evidence>
<protein>
    <submittedName>
        <fullName evidence="2">Sulfurtransferase TusA family protein</fullName>
    </submittedName>
</protein>
<sequence length="79" mass="8687">MGDEVKKRVDLAGVVCPMNFVKTKLALEDLEPGDLLEVILDEGSAMLNVPRSVKEEGHRIVKVEPLGESFRVVIEKGGR</sequence>
<proteinExistence type="predicted"/>
<evidence type="ECO:0000259" key="1">
    <source>
        <dbReference type="Pfam" id="PF01206"/>
    </source>
</evidence>
<accession>A0ABD8AA68</accession>